<proteinExistence type="predicted"/>
<evidence type="ECO:0008006" key="4">
    <source>
        <dbReference type="Google" id="ProtNLM"/>
    </source>
</evidence>
<sequence>MSCQSTPVYNLIIFFYLGLVCVYLLVITHCQ</sequence>
<keyword evidence="3" id="KW-1185">Reference proteome</keyword>
<accession>A0ABN9F8S1</accession>
<keyword evidence="1" id="KW-1133">Transmembrane helix</keyword>
<protein>
    <recommendedName>
        <fullName evidence="4">ATP synthase F0 subunit 8</fullName>
    </recommendedName>
</protein>
<feature type="transmembrane region" description="Helical" evidence="1">
    <location>
        <begin position="6"/>
        <end position="26"/>
    </location>
</feature>
<reference evidence="2" key="1">
    <citation type="submission" date="2023-05" db="EMBL/GenBank/DDBJ databases">
        <authorList>
            <person name="Stuckert A."/>
        </authorList>
    </citation>
    <scope>NUCLEOTIDE SEQUENCE</scope>
</reference>
<dbReference type="Proteomes" id="UP001162483">
    <property type="component" value="Unassembled WGS sequence"/>
</dbReference>
<comment type="caution">
    <text evidence="2">The sequence shown here is derived from an EMBL/GenBank/DDBJ whole genome shotgun (WGS) entry which is preliminary data.</text>
</comment>
<feature type="non-terminal residue" evidence="2">
    <location>
        <position position="31"/>
    </location>
</feature>
<evidence type="ECO:0000313" key="3">
    <source>
        <dbReference type="Proteomes" id="UP001162483"/>
    </source>
</evidence>
<keyword evidence="1" id="KW-0472">Membrane</keyword>
<dbReference type="EMBL" id="CATNWA010016426">
    <property type="protein sequence ID" value="CAI9592536.1"/>
    <property type="molecule type" value="Genomic_DNA"/>
</dbReference>
<evidence type="ECO:0000256" key="1">
    <source>
        <dbReference type="SAM" id="Phobius"/>
    </source>
</evidence>
<organism evidence="2 3">
    <name type="scientific">Staurois parvus</name>
    <dbReference type="NCBI Taxonomy" id="386267"/>
    <lineage>
        <taxon>Eukaryota</taxon>
        <taxon>Metazoa</taxon>
        <taxon>Chordata</taxon>
        <taxon>Craniata</taxon>
        <taxon>Vertebrata</taxon>
        <taxon>Euteleostomi</taxon>
        <taxon>Amphibia</taxon>
        <taxon>Batrachia</taxon>
        <taxon>Anura</taxon>
        <taxon>Neobatrachia</taxon>
        <taxon>Ranoidea</taxon>
        <taxon>Ranidae</taxon>
        <taxon>Staurois</taxon>
    </lineage>
</organism>
<gene>
    <name evidence="2" type="ORF">SPARVUS_LOCUS11384905</name>
</gene>
<keyword evidence="1" id="KW-0812">Transmembrane</keyword>
<name>A0ABN9F8S1_9NEOB</name>
<evidence type="ECO:0000313" key="2">
    <source>
        <dbReference type="EMBL" id="CAI9592536.1"/>
    </source>
</evidence>